<gene>
    <name evidence="2" type="ORF">HMPREF3225_01425</name>
</gene>
<proteinExistence type="predicted"/>
<dbReference type="EMBL" id="LRQI01000063">
    <property type="protein sequence ID" value="KXA37931.1"/>
    <property type="molecule type" value="Genomic_DNA"/>
</dbReference>
<keyword evidence="1" id="KW-1133">Transmembrane helix</keyword>
<evidence type="ECO:0000256" key="1">
    <source>
        <dbReference type="SAM" id="Phobius"/>
    </source>
</evidence>
<reference evidence="2 3" key="1">
    <citation type="submission" date="2016-01" db="EMBL/GenBank/DDBJ databases">
        <authorList>
            <person name="Mitreva M."/>
            <person name="Pepin K.H."/>
            <person name="Mihindukulasuriya K.A."/>
            <person name="Fulton R."/>
            <person name="Fronick C."/>
            <person name="O'Laughlin M."/>
            <person name="Miner T."/>
            <person name="Herter B."/>
            <person name="Rosa B.A."/>
            <person name="Cordes M."/>
            <person name="Tomlinson C."/>
            <person name="Wollam A."/>
            <person name="Palsikar V.B."/>
            <person name="Mardis E.R."/>
            <person name="Wilson R.K."/>
        </authorList>
    </citation>
    <scope>NUCLEOTIDE SEQUENCE [LARGE SCALE GENOMIC DNA]</scope>
    <source>
        <strain evidence="2 3">MJR7738</strain>
    </source>
</reference>
<protein>
    <submittedName>
        <fullName evidence="2">Uncharacterized protein</fullName>
    </submittedName>
</protein>
<evidence type="ECO:0000313" key="3">
    <source>
        <dbReference type="Proteomes" id="UP000070063"/>
    </source>
</evidence>
<accession>A0ABD4EEV3</accession>
<evidence type="ECO:0000313" key="2">
    <source>
        <dbReference type="EMBL" id="KXA37931.1"/>
    </source>
</evidence>
<feature type="transmembrane region" description="Helical" evidence="1">
    <location>
        <begin position="21"/>
        <end position="41"/>
    </location>
</feature>
<sequence length="72" mass="8758">MIQMLKKQDEMERHHFSIASKWTTGYFFIALFIYSVYTKITTGQFDIIWLILMVGLVLFWGILTWHKYHTRL</sequence>
<keyword evidence="1" id="KW-0812">Transmembrane</keyword>
<comment type="caution">
    <text evidence="2">The sequence shown here is derived from an EMBL/GenBank/DDBJ whole genome shotgun (WGS) entry which is preliminary data.</text>
</comment>
<feature type="transmembrane region" description="Helical" evidence="1">
    <location>
        <begin position="47"/>
        <end position="65"/>
    </location>
</feature>
<dbReference type="Proteomes" id="UP000070063">
    <property type="component" value="Unassembled WGS sequence"/>
</dbReference>
<keyword evidence="1" id="KW-0472">Membrane</keyword>
<organism evidence="2 3">
    <name type="scientific">Staphylococcus lugdunensis</name>
    <dbReference type="NCBI Taxonomy" id="28035"/>
    <lineage>
        <taxon>Bacteria</taxon>
        <taxon>Bacillati</taxon>
        <taxon>Bacillota</taxon>
        <taxon>Bacilli</taxon>
        <taxon>Bacillales</taxon>
        <taxon>Staphylococcaceae</taxon>
        <taxon>Staphylococcus</taxon>
    </lineage>
</organism>
<dbReference type="AlphaFoldDB" id="A0ABD4EEV3"/>
<name>A0ABD4EEV3_STALU</name>